<dbReference type="AlphaFoldDB" id="A0A0G3XMF1"/>
<name>A0A0G3XMF1_9SPHN</name>
<dbReference type="Gene3D" id="3.30.1930.10">
    <property type="entry name" value="capsid protein of prophage domain"/>
    <property type="match status" value="1"/>
</dbReference>
<evidence type="ECO:0008006" key="3">
    <source>
        <dbReference type="Google" id="ProtNLM"/>
    </source>
</evidence>
<evidence type="ECO:0000313" key="1">
    <source>
        <dbReference type="EMBL" id="AKM11633.1"/>
    </source>
</evidence>
<dbReference type="PATRIC" id="fig|1348774.3.peg.1584"/>
<dbReference type="InterPro" id="IPR005564">
    <property type="entry name" value="Major_capsid_GpE"/>
</dbReference>
<keyword evidence="2" id="KW-1185">Reference proteome</keyword>
<dbReference type="KEGG" id="cna:AB433_07555"/>
<sequence>MLPLVPSAFVGGSFLQLAFFPDVFEFDTSEVYFDRVLDDMRRAPFVAPLAPGKIQQPRGFQKETIIPASMKPKNQITGKEVLRRMAGEAIGGTMSAADREAAIREMYLESQMNRIARTREWMASSILRTGSVTISGDDYPSTVVNFNRTGSLTKTLLTTARWGESGVSPYDDVDAWMNEVGEASGSAVDIVVMDKLAWGYFSADPKTEKALDRQLGQTAAIDLGFTAGVPGAPQFKGRIGSVEFYVYNDLQMDESFNTEKLVPDYTVMMGSRAGYAGSKLCGVVQHAENHYRPGEYFPHEWIDPNTGAQWVETITAPILAPKRVNASLAATVR</sequence>
<accession>A0A0G3XMF1</accession>
<reference evidence="1 2" key="1">
    <citation type="submission" date="2015-06" db="EMBL/GenBank/DDBJ databases">
        <authorList>
            <person name="Zeng Y."/>
            <person name="Huang Y."/>
        </authorList>
    </citation>
    <scope>NUCLEOTIDE SEQUENCE [LARGE SCALE GENOMIC DNA]</scope>
    <source>
        <strain evidence="1 2">PQ-2</strain>
    </source>
</reference>
<dbReference type="STRING" id="1348774.AB433_07555"/>
<dbReference type="Pfam" id="PF03864">
    <property type="entry name" value="Phage_cap_E"/>
    <property type="match status" value="1"/>
</dbReference>
<proteinExistence type="predicted"/>
<protein>
    <recommendedName>
        <fullName evidence="3">Capsid protein</fullName>
    </recommendedName>
</protein>
<dbReference type="Gene3D" id="3.15.30.10">
    <property type="entry name" value="putative capsid protein of prophage domain like"/>
    <property type="match status" value="1"/>
</dbReference>
<organism evidence="1 2">
    <name type="scientific">Croceicoccus naphthovorans</name>
    <dbReference type="NCBI Taxonomy" id="1348774"/>
    <lineage>
        <taxon>Bacteria</taxon>
        <taxon>Pseudomonadati</taxon>
        <taxon>Pseudomonadota</taxon>
        <taxon>Alphaproteobacteria</taxon>
        <taxon>Sphingomonadales</taxon>
        <taxon>Erythrobacteraceae</taxon>
        <taxon>Croceicoccus</taxon>
    </lineage>
</organism>
<dbReference type="EMBL" id="CP011770">
    <property type="protein sequence ID" value="AKM11633.1"/>
    <property type="molecule type" value="Genomic_DNA"/>
</dbReference>
<dbReference type="Proteomes" id="UP000035287">
    <property type="component" value="Chromosome"/>
</dbReference>
<evidence type="ECO:0000313" key="2">
    <source>
        <dbReference type="Proteomes" id="UP000035287"/>
    </source>
</evidence>
<gene>
    <name evidence="1" type="ORF">AB433_07555</name>
</gene>